<organism evidence="1">
    <name type="scientific">Arundo donax</name>
    <name type="common">Giant reed</name>
    <name type="synonym">Donax arundinaceus</name>
    <dbReference type="NCBI Taxonomy" id="35708"/>
    <lineage>
        <taxon>Eukaryota</taxon>
        <taxon>Viridiplantae</taxon>
        <taxon>Streptophyta</taxon>
        <taxon>Embryophyta</taxon>
        <taxon>Tracheophyta</taxon>
        <taxon>Spermatophyta</taxon>
        <taxon>Magnoliopsida</taxon>
        <taxon>Liliopsida</taxon>
        <taxon>Poales</taxon>
        <taxon>Poaceae</taxon>
        <taxon>PACMAD clade</taxon>
        <taxon>Arundinoideae</taxon>
        <taxon>Arundineae</taxon>
        <taxon>Arundo</taxon>
    </lineage>
</organism>
<reference evidence="1" key="2">
    <citation type="journal article" date="2015" name="Data Brief">
        <title>Shoot transcriptome of the giant reed, Arundo donax.</title>
        <authorList>
            <person name="Barrero R.A."/>
            <person name="Guerrero F.D."/>
            <person name="Moolhuijzen P."/>
            <person name="Goolsby J.A."/>
            <person name="Tidwell J."/>
            <person name="Bellgard S.E."/>
            <person name="Bellgard M.I."/>
        </authorList>
    </citation>
    <scope>NUCLEOTIDE SEQUENCE</scope>
    <source>
        <tissue evidence="1">Shoot tissue taken approximately 20 cm above the soil surface</tissue>
    </source>
</reference>
<proteinExistence type="predicted"/>
<evidence type="ECO:0000313" key="1">
    <source>
        <dbReference type="EMBL" id="JAD45296.1"/>
    </source>
</evidence>
<accession>A0A0A9A2G8</accession>
<reference evidence="1" key="1">
    <citation type="submission" date="2014-09" db="EMBL/GenBank/DDBJ databases">
        <authorList>
            <person name="Magalhaes I.L.F."/>
            <person name="Oliveira U."/>
            <person name="Santos F.R."/>
            <person name="Vidigal T.H.D.A."/>
            <person name="Brescovit A.D."/>
            <person name="Santos A.J."/>
        </authorList>
    </citation>
    <scope>NUCLEOTIDE SEQUENCE</scope>
    <source>
        <tissue evidence="1">Shoot tissue taken approximately 20 cm above the soil surface</tissue>
    </source>
</reference>
<dbReference type="EMBL" id="GBRH01252599">
    <property type="protein sequence ID" value="JAD45296.1"/>
    <property type="molecule type" value="Transcribed_RNA"/>
</dbReference>
<protein>
    <submittedName>
        <fullName evidence="1">Uncharacterized protein</fullName>
    </submittedName>
</protein>
<dbReference type="AlphaFoldDB" id="A0A0A9A2G8"/>
<sequence>MACIWFKVAVMVRHSFLAPNIDICFTLPKLRWPHWW</sequence>
<name>A0A0A9A2G8_ARUDO</name>